<comment type="cofactor">
    <cofactor evidence="1 5">
        <name>heme</name>
        <dbReference type="ChEBI" id="CHEBI:30413"/>
    </cofactor>
</comment>
<keyword evidence="4 5" id="KW-0408">Iron</keyword>
<dbReference type="GO" id="GO:0020037">
    <property type="term" value="F:heme binding"/>
    <property type="evidence" value="ECO:0007669"/>
    <property type="project" value="InterPro"/>
</dbReference>
<sequence>MVAGDHPKWVSSLHKKYGPVVRTAPNELSFTTASSFRDIYGFRKDHQVFRKSAAYDAAAFTAQTRSIVNERDPIEHAKMRKLLAPAFSDRSLRQQWPLISQIVDGFMDSLATQSKQGKQIDLTLAFNLATFDIATSLSLGESFHSVEAGKMHPWAAFFKNGARAMGEAVAMMKLPGLMNVVLAMKPPQVMNMIKELRLHEALCVEMVKKREQSPTGRQDIIGLVLDAKENQDGNISTSFKAAQLSDLVIAGTETTSTALATTNYFVLRNAAVLQKLRAEIRGRFKSYQEIIPATTADLEYLNAVLNEGLRIMAPVPWPPSRTVPAGGDTVDGNFLPGGTWVSTNYFAAARSPDNFAEPEEFRPERWIDKGGDVLDASQPFGLGVRACIGKAMALSEMRLIMAKMHYRFDVEAVDEELDWIKATVFRLLWDKPALMARLRERDGV</sequence>
<dbReference type="GO" id="GO:0016705">
    <property type="term" value="F:oxidoreductase activity, acting on paired donors, with incorporation or reduction of molecular oxygen"/>
    <property type="evidence" value="ECO:0007669"/>
    <property type="project" value="InterPro"/>
</dbReference>
<dbReference type="InterPro" id="IPR017972">
    <property type="entry name" value="Cyt_P450_CS"/>
</dbReference>
<comment type="caution">
    <text evidence="7">The sequence shown here is derived from an EMBL/GenBank/DDBJ whole genome shotgun (WGS) entry which is preliminary data.</text>
</comment>
<keyword evidence="6" id="KW-0503">Monooxygenase</keyword>
<dbReference type="Gene3D" id="1.10.630.10">
    <property type="entry name" value="Cytochrome P450"/>
    <property type="match status" value="1"/>
</dbReference>
<dbReference type="GO" id="GO:0005506">
    <property type="term" value="F:iron ion binding"/>
    <property type="evidence" value="ECO:0007669"/>
    <property type="project" value="InterPro"/>
</dbReference>
<dbReference type="Proteomes" id="UP001239445">
    <property type="component" value="Unassembled WGS sequence"/>
</dbReference>
<evidence type="ECO:0000313" key="7">
    <source>
        <dbReference type="EMBL" id="KAK1754366.1"/>
    </source>
</evidence>
<dbReference type="InterPro" id="IPR001128">
    <property type="entry name" value="Cyt_P450"/>
</dbReference>
<gene>
    <name evidence="7" type="ORF">QBC47DRAFT_383744</name>
</gene>
<keyword evidence="8" id="KW-1185">Reference proteome</keyword>
<dbReference type="PROSITE" id="PS00086">
    <property type="entry name" value="CYTOCHROME_P450"/>
    <property type="match status" value="1"/>
</dbReference>
<dbReference type="EMBL" id="MU839835">
    <property type="protein sequence ID" value="KAK1754366.1"/>
    <property type="molecule type" value="Genomic_DNA"/>
</dbReference>
<keyword evidence="3 5" id="KW-0479">Metal-binding</keyword>
<evidence type="ECO:0000256" key="3">
    <source>
        <dbReference type="ARBA" id="ARBA00022723"/>
    </source>
</evidence>
<dbReference type="CDD" id="cd11058">
    <property type="entry name" value="CYP60B-like"/>
    <property type="match status" value="1"/>
</dbReference>
<comment type="similarity">
    <text evidence="6">Belongs to the cytochrome P450 family.</text>
</comment>
<proteinExistence type="inferred from homology"/>
<evidence type="ECO:0000313" key="8">
    <source>
        <dbReference type="Proteomes" id="UP001239445"/>
    </source>
</evidence>
<organism evidence="7 8">
    <name type="scientific">Echria macrotheca</name>
    <dbReference type="NCBI Taxonomy" id="438768"/>
    <lineage>
        <taxon>Eukaryota</taxon>
        <taxon>Fungi</taxon>
        <taxon>Dikarya</taxon>
        <taxon>Ascomycota</taxon>
        <taxon>Pezizomycotina</taxon>
        <taxon>Sordariomycetes</taxon>
        <taxon>Sordariomycetidae</taxon>
        <taxon>Sordariales</taxon>
        <taxon>Schizotheciaceae</taxon>
        <taxon>Echria</taxon>
    </lineage>
</organism>
<dbReference type="PANTHER" id="PTHR24305">
    <property type="entry name" value="CYTOCHROME P450"/>
    <property type="match status" value="1"/>
</dbReference>
<evidence type="ECO:0000256" key="4">
    <source>
        <dbReference type="ARBA" id="ARBA00023004"/>
    </source>
</evidence>
<dbReference type="InterPro" id="IPR050121">
    <property type="entry name" value="Cytochrome_P450_monoxygenase"/>
</dbReference>
<evidence type="ECO:0000256" key="5">
    <source>
        <dbReference type="PIRSR" id="PIRSR602401-1"/>
    </source>
</evidence>
<dbReference type="PRINTS" id="PR00385">
    <property type="entry name" value="P450"/>
</dbReference>
<dbReference type="InterPro" id="IPR036396">
    <property type="entry name" value="Cyt_P450_sf"/>
</dbReference>
<evidence type="ECO:0000256" key="1">
    <source>
        <dbReference type="ARBA" id="ARBA00001971"/>
    </source>
</evidence>
<dbReference type="InterPro" id="IPR002401">
    <property type="entry name" value="Cyt_P450_E_grp-I"/>
</dbReference>
<dbReference type="AlphaFoldDB" id="A0AAJ0B9W2"/>
<protein>
    <submittedName>
        <fullName evidence="7">Cytochrome P450</fullName>
    </submittedName>
</protein>
<dbReference type="Pfam" id="PF00067">
    <property type="entry name" value="p450"/>
    <property type="match status" value="1"/>
</dbReference>
<reference evidence="7" key="1">
    <citation type="submission" date="2023-06" db="EMBL/GenBank/DDBJ databases">
        <title>Genome-scale phylogeny and comparative genomics of the fungal order Sordariales.</title>
        <authorList>
            <consortium name="Lawrence Berkeley National Laboratory"/>
            <person name="Hensen N."/>
            <person name="Bonometti L."/>
            <person name="Westerberg I."/>
            <person name="Brannstrom I.O."/>
            <person name="Guillou S."/>
            <person name="Cros-Aarteil S."/>
            <person name="Calhoun S."/>
            <person name="Haridas S."/>
            <person name="Kuo A."/>
            <person name="Mondo S."/>
            <person name="Pangilinan J."/>
            <person name="Riley R."/>
            <person name="Labutti K."/>
            <person name="Andreopoulos B."/>
            <person name="Lipzen A."/>
            <person name="Chen C."/>
            <person name="Yanf M."/>
            <person name="Daum C."/>
            <person name="Ng V."/>
            <person name="Clum A."/>
            <person name="Steindorff A."/>
            <person name="Ohm R."/>
            <person name="Martin F."/>
            <person name="Silar P."/>
            <person name="Natvig D."/>
            <person name="Lalanne C."/>
            <person name="Gautier V."/>
            <person name="Ament-Velasquez S.L."/>
            <person name="Kruys A."/>
            <person name="Hutchinson M.I."/>
            <person name="Powell A.J."/>
            <person name="Barry K."/>
            <person name="Miller A.N."/>
            <person name="Grigoriev I.V."/>
            <person name="Debuchy R."/>
            <person name="Gladieux P."/>
            <person name="Thoren M.H."/>
            <person name="Johannesson H."/>
        </authorList>
    </citation>
    <scope>NUCLEOTIDE SEQUENCE</scope>
    <source>
        <strain evidence="7">PSN4</strain>
    </source>
</reference>
<dbReference type="PANTHER" id="PTHR24305:SF161">
    <property type="entry name" value="P450, PUTATIVE (EUROFUNG)-RELATED"/>
    <property type="match status" value="1"/>
</dbReference>
<dbReference type="GO" id="GO:0004497">
    <property type="term" value="F:monooxygenase activity"/>
    <property type="evidence" value="ECO:0007669"/>
    <property type="project" value="UniProtKB-KW"/>
</dbReference>
<evidence type="ECO:0000256" key="6">
    <source>
        <dbReference type="RuleBase" id="RU000461"/>
    </source>
</evidence>
<evidence type="ECO:0000256" key="2">
    <source>
        <dbReference type="ARBA" id="ARBA00022617"/>
    </source>
</evidence>
<feature type="binding site" description="axial binding residue" evidence="5">
    <location>
        <position position="387"/>
    </location>
    <ligand>
        <name>heme</name>
        <dbReference type="ChEBI" id="CHEBI:30413"/>
    </ligand>
    <ligandPart>
        <name>Fe</name>
        <dbReference type="ChEBI" id="CHEBI:18248"/>
    </ligandPart>
</feature>
<name>A0AAJ0B9W2_9PEZI</name>
<dbReference type="SUPFAM" id="SSF48264">
    <property type="entry name" value="Cytochrome P450"/>
    <property type="match status" value="1"/>
</dbReference>
<accession>A0AAJ0B9W2</accession>
<keyword evidence="6" id="KW-0560">Oxidoreductase</keyword>
<keyword evidence="2 5" id="KW-0349">Heme</keyword>
<dbReference type="PRINTS" id="PR00463">
    <property type="entry name" value="EP450I"/>
</dbReference>